<evidence type="ECO:0000256" key="1">
    <source>
        <dbReference type="ARBA" id="ARBA00004651"/>
    </source>
</evidence>
<gene>
    <name evidence="10" type="ORF">IM676_16330</name>
</gene>
<feature type="transmembrane region" description="Helical" evidence="8">
    <location>
        <begin position="345"/>
        <end position="362"/>
    </location>
</feature>
<evidence type="ECO:0000259" key="9">
    <source>
        <dbReference type="Pfam" id="PF13231"/>
    </source>
</evidence>
<accession>A0A7S6RC86</accession>
<feature type="transmembrane region" description="Helical" evidence="8">
    <location>
        <begin position="318"/>
        <end position="338"/>
    </location>
</feature>
<feature type="transmembrane region" description="Helical" evidence="8">
    <location>
        <begin position="406"/>
        <end position="427"/>
    </location>
</feature>
<feature type="transmembrane region" description="Helical" evidence="8">
    <location>
        <begin position="170"/>
        <end position="188"/>
    </location>
</feature>
<dbReference type="PANTHER" id="PTHR33908:SF11">
    <property type="entry name" value="MEMBRANE PROTEIN"/>
    <property type="match status" value="1"/>
</dbReference>
<evidence type="ECO:0000256" key="2">
    <source>
        <dbReference type="ARBA" id="ARBA00022475"/>
    </source>
</evidence>
<evidence type="ECO:0000256" key="5">
    <source>
        <dbReference type="ARBA" id="ARBA00022692"/>
    </source>
</evidence>
<keyword evidence="5 8" id="KW-0812">Transmembrane</keyword>
<dbReference type="InterPro" id="IPR038731">
    <property type="entry name" value="RgtA/B/C-like"/>
</dbReference>
<dbReference type="InterPro" id="IPR050297">
    <property type="entry name" value="LipidA_mod_glycosyltrf_83"/>
</dbReference>
<feature type="transmembrane region" description="Helical" evidence="8">
    <location>
        <begin position="116"/>
        <end position="135"/>
    </location>
</feature>
<comment type="subcellular location">
    <subcellularLocation>
        <location evidence="1">Cell membrane</location>
        <topology evidence="1">Multi-pass membrane protein</topology>
    </subcellularLocation>
</comment>
<dbReference type="KEGG" id="aee:IM676_16330"/>
<evidence type="ECO:0000256" key="7">
    <source>
        <dbReference type="ARBA" id="ARBA00023136"/>
    </source>
</evidence>
<reference evidence="11" key="1">
    <citation type="submission" date="2020-10" db="EMBL/GenBank/DDBJ databases">
        <title>Genome-based taxonomic classification of the species Anabaenopsis elenkinii.</title>
        <authorList>
            <person name="Delbaje E."/>
            <person name="Andreote A.P.D."/>
            <person name="Pellegrinetti T.A."/>
            <person name="Cruz R.B."/>
            <person name="Branco L.H.Z."/>
            <person name="Fiore M.F."/>
        </authorList>
    </citation>
    <scope>NUCLEOTIDE SEQUENCE [LARGE SCALE GENOMIC DNA]</scope>
    <source>
        <strain evidence="11">CCIBt3563</strain>
    </source>
</reference>
<feature type="transmembrane region" description="Helical" evidence="8">
    <location>
        <begin position="254"/>
        <end position="277"/>
    </location>
</feature>
<evidence type="ECO:0000256" key="8">
    <source>
        <dbReference type="SAM" id="Phobius"/>
    </source>
</evidence>
<feature type="transmembrane region" description="Helical" evidence="8">
    <location>
        <begin position="374"/>
        <end position="394"/>
    </location>
</feature>
<keyword evidence="2" id="KW-1003">Cell membrane</keyword>
<feature type="domain" description="Glycosyltransferase RgtA/B/C/D-like" evidence="9">
    <location>
        <begin position="94"/>
        <end position="187"/>
    </location>
</feature>
<feature type="transmembrane region" description="Helical" evidence="8">
    <location>
        <begin position="208"/>
        <end position="233"/>
    </location>
</feature>
<organism evidence="10 11">
    <name type="scientific">Anabaenopsis elenkinii CCIBt3563</name>
    <dbReference type="NCBI Taxonomy" id="2779889"/>
    <lineage>
        <taxon>Bacteria</taxon>
        <taxon>Bacillati</taxon>
        <taxon>Cyanobacteriota</taxon>
        <taxon>Cyanophyceae</taxon>
        <taxon>Nostocales</taxon>
        <taxon>Nodulariaceae</taxon>
        <taxon>Anabaenopsis</taxon>
    </lineage>
</organism>
<protein>
    <submittedName>
        <fullName evidence="10">Glycosyltransferase family 39 protein</fullName>
    </submittedName>
</protein>
<keyword evidence="3" id="KW-0328">Glycosyltransferase</keyword>
<evidence type="ECO:0000256" key="3">
    <source>
        <dbReference type="ARBA" id="ARBA00022676"/>
    </source>
</evidence>
<proteinExistence type="predicted"/>
<evidence type="ECO:0000256" key="6">
    <source>
        <dbReference type="ARBA" id="ARBA00022989"/>
    </source>
</evidence>
<dbReference type="GO" id="GO:0005886">
    <property type="term" value="C:plasma membrane"/>
    <property type="evidence" value="ECO:0007669"/>
    <property type="project" value="UniProtKB-SubCell"/>
</dbReference>
<evidence type="ECO:0000313" key="11">
    <source>
        <dbReference type="Proteomes" id="UP000593846"/>
    </source>
</evidence>
<keyword evidence="11" id="KW-1185">Reference proteome</keyword>
<sequence length="538" mass="62091">MVNLTLVASWLRFLIVFLLAMGILFRFVHLEGKVYSHDEIYTSLRISGYTVAEVKQQLFNGGVISQGSFARFQFPNLERGFSDTIMSLVTEDPQHPPLYYLIARLWVQTFGNSVTVIRSLSALISLLVFPSIYWLCRELFNVQFLVPGLAIALMAISPIHVLYAQEAQSYILWLVTILLCSASLLRAMRLESQSHDESVKFQEMPDPFATWGIYVLSLVVSLYTSLWSVFLALTQGIYVITINRFQLTETVRAYLLASSLGFLAFMPWMTIVVANLLEFIISADVTENDRYMLDWQPILFIQISRVFFDLNIALENPIQYLISLIFMFLAAYTLYFICRTTNYKTWLFMVTLIIVPFIPLMLPNLFPRSLFYNSIIYLVPVYLSIQVSVAYTLATQIYSGISSRRRIWQVILGLIIVLGMVSCRVRYEGETWWNKGISYGNPEVAEILNEAQKPLLISNSQGINYVTVFSLSYLVTPKVRFQLVRGEDIPNIPDGFKDIFLLNPSDTWRRKIETRYKSTANVVYRNNYHLLWKLTHLR</sequence>
<keyword evidence="4 10" id="KW-0808">Transferase</keyword>
<keyword evidence="6 8" id="KW-1133">Transmembrane helix</keyword>
<dbReference type="GO" id="GO:0009103">
    <property type="term" value="P:lipopolysaccharide biosynthetic process"/>
    <property type="evidence" value="ECO:0007669"/>
    <property type="project" value="UniProtKB-ARBA"/>
</dbReference>
<dbReference type="PANTHER" id="PTHR33908">
    <property type="entry name" value="MANNOSYLTRANSFERASE YKCB-RELATED"/>
    <property type="match status" value="1"/>
</dbReference>
<dbReference type="EMBL" id="CP063311">
    <property type="protein sequence ID" value="QOV22233.1"/>
    <property type="molecule type" value="Genomic_DNA"/>
</dbReference>
<feature type="transmembrane region" description="Helical" evidence="8">
    <location>
        <begin position="6"/>
        <end position="28"/>
    </location>
</feature>
<keyword evidence="7 8" id="KW-0472">Membrane</keyword>
<dbReference type="Pfam" id="PF13231">
    <property type="entry name" value="PMT_2"/>
    <property type="match status" value="1"/>
</dbReference>
<dbReference type="Proteomes" id="UP000593846">
    <property type="component" value="Chromosome"/>
</dbReference>
<dbReference type="RefSeq" id="WP_200987866.1">
    <property type="nucleotide sequence ID" value="NZ_CP063311.1"/>
</dbReference>
<feature type="transmembrane region" description="Helical" evidence="8">
    <location>
        <begin position="141"/>
        <end position="163"/>
    </location>
</feature>
<evidence type="ECO:0000256" key="4">
    <source>
        <dbReference type="ARBA" id="ARBA00022679"/>
    </source>
</evidence>
<dbReference type="GO" id="GO:0016763">
    <property type="term" value="F:pentosyltransferase activity"/>
    <property type="evidence" value="ECO:0007669"/>
    <property type="project" value="TreeGrafter"/>
</dbReference>
<evidence type="ECO:0000313" key="10">
    <source>
        <dbReference type="EMBL" id="QOV22233.1"/>
    </source>
</evidence>
<name>A0A7S6RC86_9CYAN</name>
<dbReference type="AlphaFoldDB" id="A0A7S6RC86"/>